<reference evidence="5" key="1">
    <citation type="submission" date="2016-10" db="EMBL/GenBank/DDBJ databases">
        <authorList>
            <person name="Varghese N."/>
            <person name="Submissions S."/>
        </authorList>
    </citation>
    <scope>NUCLEOTIDE SEQUENCE [LARGE SCALE GENOMIC DNA]</scope>
    <source>
        <strain evidence="5">DSM 173</strain>
    </source>
</reference>
<gene>
    <name evidence="4" type="ORF">SAMN05421644_1683</name>
</gene>
<dbReference type="Gene3D" id="3.40.190.10">
    <property type="entry name" value="Periplasmic binding protein-like II"/>
    <property type="match status" value="1"/>
</dbReference>
<dbReference type="STRING" id="61595.SAMN05421644_1683"/>
<feature type="binding site" evidence="3">
    <location>
        <position position="241"/>
    </location>
    <ligand>
        <name>substrate</name>
    </ligand>
</feature>
<dbReference type="GO" id="GO:0046872">
    <property type="term" value="F:metal ion binding"/>
    <property type="evidence" value="ECO:0007669"/>
    <property type="project" value="UniProtKB-KW"/>
</dbReference>
<feature type="binding site" evidence="3">
    <location>
        <position position="216"/>
    </location>
    <ligand>
        <name>Na(+)</name>
        <dbReference type="ChEBI" id="CHEBI:29101"/>
    </ligand>
</feature>
<dbReference type="Pfam" id="PF03480">
    <property type="entry name" value="DctP"/>
    <property type="match status" value="1"/>
</dbReference>
<feature type="binding site" evidence="3">
    <location>
        <position position="215"/>
    </location>
    <ligand>
        <name>substrate</name>
    </ligand>
</feature>
<evidence type="ECO:0000256" key="2">
    <source>
        <dbReference type="PIRSR" id="PIRSR039026-1"/>
    </source>
</evidence>
<dbReference type="Gene3D" id="3.40.190.170">
    <property type="entry name" value="Bacterial extracellular solute-binding protein, family 7"/>
    <property type="match status" value="1"/>
</dbReference>
<feature type="binding site" evidence="2">
    <location>
        <position position="178"/>
    </location>
    <ligand>
        <name>substrate</name>
    </ligand>
</feature>
<keyword evidence="1" id="KW-0732">Signal</keyword>
<dbReference type="RefSeq" id="WP_091335442.1">
    <property type="nucleotide sequence ID" value="NZ_FNOW01000068.1"/>
</dbReference>
<dbReference type="InterPro" id="IPR038404">
    <property type="entry name" value="TRAP_DctP_sf"/>
</dbReference>
<feature type="binding site" evidence="2">
    <location>
        <position position="157"/>
    </location>
    <ligand>
        <name>substrate</name>
    </ligand>
</feature>
<protein>
    <submittedName>
        <fullName evidence="4">TRAP-type mannitol/chloroaromatic compound transport system, substrate-binding protein</fullName>
    </submittedName>
</protein>
<evidence type="ECO:0000313" key="5">
    <source>
        <dbReference type="Proteomes" id="UP000198672"/>
    </source>
</evidence>
<accession>A0A1H3JXH1</accession>
<dbReference type="EMBL" id="FNOW01000068">
    <property type="protein sequence ID" value="SDY44319.1"/>
    <property type="molecule type" value="Genomic_DNA"/>
</dbReference>
<dbReference type="GO" id="GO:0043177">
    <property type="term" value="F:organic acid binding"/>
    <property type="evidence" value="ECO:0007669"/>
    <property type="project" value="InterPro"/>
</dbReference>
<dbReference type="PANTHER" id="PTHR33376:SF5">
    <property type="entry name" value="EXTRACYTOPLASMIC SOLUTE RECEPTOR PROTEIN"/>
    <property type="match status" value="1"/>
</dbReference>
<evidence type="ECO:0000256" key="1">
    <source>
        <dbReference type="ARBA" id="ARBA00022729"/>
    </source>
</evidence>
<dbReference type="InterPro" id="IPR018389">
    <property type="entry name" value="DctP_fam"/>
</dbReference>
<dbReference type="GO" id="GO:0055085">
    <property type="term" value="P:transmembrane transport"/>
    <property type="evidence" value="ECO:0007669"/>
    <property type="project" value="InterPro"/>
</dbReference>
<dbReference type="NCBIfam" id="NF037995">
    <property type="entry name" value="TRAP_S1"/>
    <property type="match status" value="1"/>
</dbReference>
<dbReference type="InterPro" id="IPR041722">
    <property type="entry name" value="TakP/all3028"/>
</dbReference>
<proteinExistence type="predicted"/>
<keyword evidence="5" id="KW-1185">Reference proteome</keyword>
<dbReference type="AlphaFoldDB" id="A0A1H3JXH1"/>
<dbReference type="CDD" id="cd13682">
    <property type="entry name" value="PBP2_TRAP_alpha-ketoacid"/>
    <property type="match status" value="1"/>
</dbReference>
<dbReference type="SUPFAM" id="SSF53850">
    <property type="entry name" value="Periplasmic binding protein-like II"/>
    <property type="match status" value="1"/>
</dbReference>
<sequence length="364" mass="40715">MQRRDFLKTAGVGAMIAGASIARPTQAEDRPHIKWRLASSFPKSLDTIYGGAETLAKRVAALTDGRFEIRVFAGGELVPAFGVLDAVQQNTVECGHSASYYYYGKNKALALETTMPFGLNTRQLISWVMADEGMTLLRELFAEYNVLNFPGGSTGAQMGGWYRKEIQSLADLQGLKIRIPGFGAEIFSRLGAVPQSLPGGEIYPALERGAIDAAEWTVPYDDEKLGFQKVAKYYYYPGWWETGTHLVFYVNKAQWESLPPSYQSAFEVAARDAHMEMLAAYDAKNPPALQRLLANGAELRRFPDDVLLKAYEIAHQVYTEEAEKNQSFKKIYTSMMAFQDRSDAWWGVAESPMANLRQAVRRKK</sequence>
<evidence type="ECO:0000313" key="4">
    <source>
        <dbReference type="EMBL" id="SDY44319.1"/>
    </source>
</evidence>
<name>A0A1H3JXH1_ALLWA</name>
<dbReference type="Proteomes" id="UP000198672">
    <property type="component" value="Unassembled WGS sequence"/>
</dbReference>
<evidence type="ECO:0000256" key="3">
    <source>
        <dbReference type="PIRSR" id="PIRSR039026-2"/>
    </source>
</evidence>
<dbReference type="PIRSF" id="PIRSF039026">
    <property type="entry name" value="SiaP"/>
    <property type="match status" value="1"/>
</dbReference>
<organism evidence="4 5">
    <name type="scientific">Allochromatium warmingii</name>
    <name type="common">Chromatium warmingii</name>
    <dbReference type="NCBI Taxonomy" id="61595"/>
    <lineage>
        <taxon>Bacteria</taxon>
        <taxon>Pseudomonadati</taxon>
        <taxon>Pseudomonadota</taxon>
        <taxon>Gammaproteobacteria</taxon>
        <taxon>Chromatiales</taxon>
        <taxon>Chromatiaceae</taxon>
        <taxon>Allochromatium</taxon>
    </lineage>
</organism>
<dbReference type="OrthoDB" id="9769667at2"/>
<dbReference type="GO" id="GO:0015849">
    <property type="term" value="P:organic acid transport"/>
    <property type="evidence" value="ECO:0007669"/>
    <property type="project" value="InterPro"/>
</dbReference>
<keyword evidence="3" id="KW-0479">Metal-binding</keyword>
<dbReference type="PANTHER" id="PTHR33376">
    <property type="match status" value="1"/>
</dbReference>
<dbReference type="GO" id="GO:0031317">
    <property type="term" value="C:tripartite ATP-independent periplasmic transporter complex"/>
    <property type="evidence" value="ECO:0007669"/>
    <property type="project" value="InterPro"/>
</dbReference>
<dbReference type="InterPro" id="IPR026289">
    <property type="entry name" value="SBP_TakP-like"/>
</dbReference>